<dbReference type="InterPro" id="IPR019885">
    <property type="entry name" value="Tscrpt_reg_HTH_AsnC-type_CS"/>
</dbReference>
<dbReference type="InterPro" id="IPR036390">
    <property type="entry name" value="WH_DNA-bd_sf"/>
</dbReference>
<evidence type="ECO:0000259" key="4">
    <source>
        <dbReference type="PROSITE" id="PS50956"/>
    </source>
</evidence>
<dbReference type="Proteomes" id="UP000242561">
    <property type="component" value="Chromosome"/>
</dbReference>
<dbReference type="InterPro" id="IPR019888">
    <property type="entry name" value="Tscrpt_reg_AsnC-like"/>
</dbReference>
<dbReference type="GO" id="GO:0043200">
    <property type="term" value="P:response to amino acid"/>
    <property type="evidence" value="ECO:0007669"/>
    <property type="project" value="TreeGrafter"/>
</dbReference>
<dbReference type="SMART" id="SM00344">
    <property type="entry name" value="HTH_ASNC"/>
    <property type="match status" value="1"/>
</dbReference>
<evidence type="ECO:0000313" key="6">
    <source>
        <dbReference type="Proteomes" id="UP000242561"/>
    </source>
</evidence>
<dbReference type="PANTHER" id="PTHR30154">
    <property type="entry name" value="LEUCINE-RESPONSIVE REGULATORY PROTEIN"/>
    <property type="match status" value="1"/>
</dbReference>
<keyword evidence="2" id="KW-0238">DNA-binding</keyword>
<sequence length="158" mass="17679">MDRIDIRILEQLQRDSSLPINDLAEKVALSPSACHRRVKLLEKSGAISRYVARLGGGAIGMALDIFVEIRLTTQTAHAFATFEAAVQDIDEIMECHLMSGEADYRLRVAARDVADYDDIHRNRLAHLPLVAAMHSAFAIRAIKRWSGYPVRRLLEGRG</sequence>
<dbReference type="KEGG" id="sphl:LPB140_03030"/>
<dbReference type="Pfam" id="PF13412">
    <property type="entry name" value="HTH_24"/>
    <property type="match status" value="1"/>
</dbReference>
<dbReference type="GO" id="GO:0005829">
    <property type="term" value="C:cytosol"/>
    <property type="evidence" value="ECO:0007669"/>
    <property type="project" value="TreeGrafter"/>
</dbReference>
<reference evidence="5 6" key="1">
    <citation type="submission" date="2016-11" db="EMBL/GenBank/DDBJ databases">
        <title>Sphingorhabdus sp. LPB0140, isolated from marine environment.</title>
        <authorList>
            <person name="Kim E."/>
            <person name="Yi H."/>
        </authorList>
    </citation>
    <scope>NUCLEOTIDE SEQUENCE [LARGE SCALE GENOMIC DNA]</scope>
    <source>
        <strain evidence="5 6">LPB0140</strain>
    </source>
</reference>
<protein>
    <submittedName>
        <fullName evidence="5">AsnC family transcriptional regulator</fullName>
    </submittedName>
</protein>
<gene>
    <name evidence="5" type="ORF">LPB140_03030</name>
</gene>
<keyword evidence="3" id="KW-0804">Transcription</keyword>
<dbReference type="GO" id="GO:0043565">
    <property type="term" value="F:sequence-specific DNA binding"/>
    <property type="evidence" value="ECO:0007669"/>
    <property type="project" value="InterPro"/>
</dbReference>
<dbReference type="CDD" id="cd00090">
    <property type="entry name" value="HTH_ARSR"/>
    <property type="match status" value="1"/>
</dbReference>
<dbReference type="AlphaFoldDB" id="A0A1L3JA26"/>
<keyword evidence="6" id="KW-1185">Reference proteome</keyword>
<evidence type="ECO:0000256" key="1">
    <source>
        <dbReference type="ARBA" id="ARBA00023015"/>
    </source>
</evidence>
<dbReference type="InterPro" id="IPR011008">
    <property type="entry name" value="Dimeric_a/b-barrel"/>
</dbReference>
<dbReference type="InterPro" id="IPR019887">
    <property type="entry name" value="Tscrpt_reg_AsnC/Lrp_C"/>
</dbReference>
<dbReference type="PRINTS" id="PR00033">
    <property type="entry name" value="HTHASNC"/>
</dbReference>
<keyword evidence="1" id="KW-0805">Transcription regulation</keyword>
<dbReference type="InterPro" id="IPR036388">
    <property type="entry name" value="WH-like_DNA-bd_sf"/>
</dbReference>
<name>A0A1L3JA26_9SPHN</name>
<feature type="domain" description="HTH asnC-type" evidence="4">
    <location>
        <begin position="1"/>
        <end position="62"/>
    </location>
</feature>
<accession>A0A1L3JA26</accession>
<dbReference type="Pfam" id="PF01037">
    <property type="entry name" value="AsnC_trans_reg"/>
    <property type="match status" value="1"/>
</dbReference>
<dbReference type="InterPro" id="IPR000485">
    <property type="entry name" value="AsnC-type_HTH_dom"/>
</dbReference>
<dbReference type="OrthoDB" id="9813313at2"/>
<evidence type="ECO:0000256" key="3">
    <source>
        <dbReference type="ARBA" id="ARBA00023163"/>
    </source>
</evidence>
<dbReference type="GO" id="GO:0006355">
    <property type="term" value="P:regulation of DNA-templated transcription"/>
    <property type="evidence" value="ECO:0007669"/>
    <property type="project" value="UniProtKB-ARBA"/>
</dbReference>
<dbReference type="Gene3D" id="3.30.70.920">
    <property type="match status" value="1"/>
</dbReference>
<organism evidence="5 6">
    <name type="scientific">Sphingorhabdus lutea</name>
    <dbReference type="NCBI Taxonomy" id="1913578"/>
    <lineage>
        <taxon>Bacteria</taxon>
        <taxon>Pseudomonadati</taxon>
        <taxon>Pseudomonadota</taxon>
        <taxon>Alphaproteobacteria</taxon>
        <taxon>Sphingomonadales</taxon>
        <taxon>Sphingomonadaceae</taxon>
        <taxon>Sphingorhabdus</taxon>
    </lineage>
</organism>
<dbReference type="Gene3D" id="1.10.10.10">
    <property type="entry name" value="Winged helix-like DNA-binding domain superfamily/Winged helix DNA-binding domain"/>
    <property type="match status" value="1"/>
</dbReference>
<dbReference type="PROSITE" id="PS00519">
    <property type="entry name" value="HTH_ASNC_1"/>
    <property type="match status" value="1"/>
</dbReference>
<dbReference type="SUPFAM" id="SSF54909">
    <property type="entry name" value="Dimeric alpha+beta barrel"/>
    <property type="match status" value="1"/>
</dbReference>
<dbReference type="PANTHER" id="PTHR30154:SF34">
    <property type="entry name" value="TRANSCRIPTIONAL REGULATOR AZLB"/>
    <property type="match status" value="1"/>
</dbReference>
<dbReference type="RefSeq" id="WP_072558616.1">
    <property type="nucleotide sequence ID" value="NZ_CP018154.1"/>
</dbReference>
<evidence type="ECO:0000256" key="2">
    <source>
        <dbReference type="ARBA" id="ARBA00023125"/>
    </source>
</evidence>
<dbReference type="STRING" id="1913578.LPB140_03030"/>
<evidence type="ECO:0000313" key="5">
    <source>
        <dbReference type="EMBL" id="APG61968.1"/>
    </source>
</evidence>
<dbReference type="InterPro" id="IPR011991">
    <property type="entry name" value="ArsR-like_HTH"/>
</dbReference>
<dbReference type="SUPFAM" id="SSF46785">
    <property type="entry name" value="Winged helix' DNA-binding domain"/>
    <property type="match status" value="1"/>
</dbReference>
<dbReference type="PROSITE" id="PS50956">
    <property type="entry name" value="HTH_ASNC_2"/>
    <property type="match status" value="1"/>
</dbReference>
<dbReference type="EMBL" id="CP018154">
    <property type="protein sequence ID" value="APG61968.1"/>
    <property type="molecule type" value="Genomic_DNA"/>
</dbReference>
<proteinExistence type="predicted"/>